<dbReference type="RefSeq" id="XP_020723225.2">
    <property type="nucleotide sequence ID" value="XM_020867566.2"/>
</dbReference>
<feature type="compositionally biased region" description="Polar residues" evidence="9">
    <location>
        <begin position="65"/>
        <end position="74"/>
    </location>
</feature>
<feature type="compositionally biased region" description="Polar residues" evidence="9">
    <location>
        <begin position="1"/>
        <end position="10"/>
    </location>
</feature>
<keyword evidence="6 7" id="KW-0539">Nucleus</keyword>
<dbReference type="GO" id="GO:0005634">
    <property type="term" value="C:nucleus"/>
    <property type="evidence" value="ECO:0007669"/>
    <property type="project" value="UniProtKB-SubCell"/>
</dbReference>
<keyword evidence="11" id="KW-1185">Reference proteome</keyword>
<dbReference type="Proteomes" id="UP000835206">
    <property type="component" value="Chromosome 18"/>
</dbReference>
<evidence type="ECO:0000256" key="4">
    <source>
        <dbReference type="ARBA" id="ARBA00023125"/>
    </source>
</evidence>
<dbReference type="KEGG" id="bter:105666679"/>
<feature type="region of interest" description="Disordered" evidence="9">
    <location>
        <begin position="269"/>
        <end position="342"/>
    </location>
</feature>
<evidence type="ECO:0000313" key="12">
    <source>
        <dbReference type="RefSeq" id="XP_020723225.2"/>
    </source>
</evidence>
<dbReference type="AlphaFoldDB" id="A0A9B7I1E1"/>
<dbReference type="SMART" id="SM00389">
    <property type="entry name" value="HOX"/>
    <property type="match status" value="1"/>
</dbReference>
<evidence type="ECO:0000256" key="7">
    <source>
        <dbReference type="PROSITE-ProRule" id="PRU00108"/>
    </source>
</evidence>
<feature type="compositionally biased region" description="Basic and acidic residues" evidence="9">
    <location>
        <begin position="22"/>
        <end position="39"/>
    </location>
</feature>
<gene>
    <name evidence="12" type="primary">LOC105666679</name>
</gene>
<dbReference type="PROSITE" id="PS00027">
    <property type="entry name" value="HOMEOBOX_1"/>
    <property type="match status" value="1"/>
</dbReference>
<dbReference type="InterPro" id="IPR001356">
    <property type="entry name" value="HD"/>
</dbReference>
<dbReference type="FunFam" id="1.10.10.60:FF:000166">
    <property type="entry name" value="homeobox protein Hox-C11"/>
    <property type="match status" value="1"/>
</dbReference>
<evidence type="ECO:0000256" key="9">
    <source>
        <dbReference type="SAM" id="MobiDB-lite"/>
    </source>
</evidence>
<accession>A0A9B7I1E1</accession>
<dbReference type="InterPro" id="IPR017970">
    <property type="entry name" value="Homeobox_CS"/>
</dbReference>
<keyword evidence="4 7" id="KW-0238">DNA-binding</keyword>
<feature type="compositionally biased region" description="Low complexity" evidence="9">
    <location>
        <begin position="597"/>
        <end position="618"/>
    </location>
</feature>
<evidence type="ECO:0000259" key="10">
    <source>
        <dbReference type="PROSITE" id="PS50071"/>
    </source>
</evidence>
<feature type="compositionally biased region" description="Polar residues" evidence="9">
    <location>
        <begin position="330"/>
        <end position="342"/>
    </location>
</feature>
<dbReference type="InterPro" id="IPR020479">
    <property type="entry name" value="HD_metazoa"/>
</dbReference>
<keyword evidence="3" id="KW-0217">Developmental protein</keyword>
<dbReference type="SUPFAM" id="SSF46689">
    <property type="entry name" value="Homeodomain-like"/>
    <property type="match status" value="1"/>
</dbReference>
<dbReference type="InterPro" id="IPR046333">
    <property type="entry name" value="HXA10/ABDB-like"/>
</dbReference>
<organism evidence="11 12">
    <name type="scientific">Bombus terrestris</name>
    <name type="common">Buff-tailed bumblebee</name>
    <name type="synonym">Apis terrestris</name>
    <dbReference type="NCBI Taxonomy" id="30195"/>
    <lineage>
        <taxon>Eukaryota</taxon>
        <taxon>Metazoa</taxon>
        <taxon>Ecdysozoa</taxon>
        <taxon>Arthropoda</taxon>
        <taxon>Hexapoda</taxon>
        <taxon>Insecta</taxon>
        <taxon>Pterygota</taxon>
        <taxon>Neoptera</taxon>
        <taxon>Endopterygota</taxon>
        <taxon>Hymenoptera</taxon>
        <taxon>Apocrita</taxon>
        <taxon>Aculeata</taxon>
        <taxon>Apoidea</taxon>
        <taxon>Anthophila</taxon>
        <taxon>Apidae</taxon>
        <taxon>Bombus</taxon>
        <taxon>Bombus</taxon>
    </lineage>
</organism>
<dbReference type="InterPro" id="IPR009057">
    <property type="entry name" value="Homeodomain-like_sf"/>
</dbReference>
<comment type="subcellular location">
    <subcellularLocation>
        <location evidence="1 7 8">Nucleus</location>
    </subcellularLocation>
</comment>
<dbReference type="OrthoDB" id="6159439at2759"/>
<evidence type="ECO:0000256" key="5">
    <source>
        <dbReference type="ARBA" id="ARBA00023155"/>
    </source>
</evidence>
<dbReference type="CDD" id="cd00086">
    <property type="entry name" value="homeodomain"/>
    <property type="match status" value="1"/>
</dbReference>
<feature type="compositionally biased region" description="Polar residues" evidence="9">
    <location>
        <begin position="311"/>
        <end position="322"/>
    </location>
</feature>
<feature type="region of interest" description="Disordered" evidence="9">
    <location>
        <begin position="131"/>
        <end position="234"/>
    </location>
</feature>
<dbReference type="GeneID" id="105666679"/>
<evidence type="ECO:0000256" key="1">
    <source>
        <dbReference type="ARBA" id="ARBA00004123"/>
    </source>
</evidence>
<feature type="region of interest" description="Disordered" evidence="9">
    <location>
        <begin position="373"/>
        <end position="398"/>
    </location>
</feature>
<feature type="compositionally biased region" description="Low complexity" evidence="9">
    <location>
        <begin position="171"/>
        <end position="234"/>
    </location>
</feature>
<dbReference type="CTD" id="47763"/>
<name>A0A9B7I1E1_BOMTE</name>
<feature type="compositionally biased region" description="Low complexity" evidence="9">
    <location>
        <begin position="373"/>
        <end position="395"/>
    </location>
</feature>
<feature type="compositionally biased region" description="Low complexity" evidence="9">
    <location>
        <begin position="278"/>
        <end position="290"/>
    </location>
</feature>
<evidence type="ECO:0000256" key="2">
    <source>
        <dbReference type="ARBA" id="ARBA00006317"/>
    </source>
</evidence>
<keyword evidence="5 7" id="KW-0371">Homeobox</keyword>
<evidence type="ECO:0000256" key="3">
    <source>
        <dbReference type="ARBA" id="ARBA00022473"/>
    </source>
</evidence>
<reference evidence="12" key="1">
    <citation type="submission" date="2025-08" db="UniProtKB">
        <authorList>
            <consortium name="RefSeq"/>
        </authorList>
    </citation>
    <scope>IDENTIFICATION</scope>
</reference>
<protein>
    <submittedName>
        <fullName evidence="12">Homeobox protein abdominal-B</fullName>
    </submittedName>
</protein>
<dbReference type="PROSITE" id="PS50071">
    <property type="entry name" value="HOMEOBOX_2"/>
    <property type="match status" value="1"/>
</dbReference>
<evidence type="ECO:0000256" key="8">
    <source>
        <dbReference type="RuleBase" id="RU000682"/>
    </source>
</evidence>
<feature type="domain" description="Homeobox" evidence="10">
    <location>
        <begin position="533"/>
        <end position="593"/>
    </location>
</feature>
<dbReference type="PRINTS" id="PR00024">
    <property type="entry name" value="HOMEOBOX"/>
</dbReference>
<sequence>MTHATHTGSRWSDGGGNRGKMVSREGRQRRIRADVHRDEVSPCGEEELSLFVHRLTYGPSKQLENETAWTSRSGRGNPWKGKGQRHPLPRPCNRRDARRRCTVVASQPSHRPCRFSRKADVFLCKPVNKRPQSVRRRGEDVSPVRAVQQAFPRVPAGNTGRYTSPPPVPPTASSLVSIQQQQQATSTPASHQQATTPTSPAAPASSATSAPSAPTASASSTSPSASSVASNSAPGPLHIPAKRLTATPAASSYGEVGCVESTAAPAAGPAGVIRHSHSSSAGSQGGWSYSPHHPQDSHYSSAAAAADSLNHHQTYGGNNPPTYYNLAADPTSTSGSSRDNRKASTLSFWSPAAATAGSAVTAGSTSDYKSYNSAGVATTSSSTGAGSSSVATGATDPAVSSCHQSFSQSWCNYAPYTTARHHHPVDTAGHHHPHSQAGVPYLAPSAADDRGRVTAAMVAAEGAFPHDGYGGLRNYGAPEPVTSSPYPPPVMWGSSPSSLFPAGSLAGVGVGVGVPGMGVGCGSSNPLEWTGQVTVRKKRKPYSKFQTLELEKEFLFNAYVSKQKRWELARNLNLTERQVKIWFQNRRMKNKKNSQRQSQQQNNNNSNANNANHHTATGSHHHPSAAHAPPSSHHVVAQAHHANGSAKHHQ</sequence>
<dbReference type="PANTHER" id="PTHR45874">
    <property type="entry name" value="HOMEOBOX PROTEIN ABDOMINAL-B"/>
    <property type="match status" value="1"/>
</dbReference>
<evidence type="ECO:0000256" key="6">
    <source>
        <dbReference type="ARBA" id="ARBA00023242"/>
    </source>
</evidence>
<feature type="region of interest" description="Disordered" evidence="9">
    <location>
        <begin position="1"/>
        <end position="39"/>
    </location>
</feature>
<feature type="region of interest" description="Disordered" evidence="9">
    <location>
        <begin position="61"/>
        <end position="93"/>
    </location>
</feature>
<dbReference type="Gene3D" id="1.10.10.60">
    <property type="entry name" value="Homeodomain-like"/>
    <property type="match status" value="1"/>
</dbReference>
<feature type="compositionally biased region" description="Low complexity" evidence="9">
    <location>
        <begin position="625"/>
        <end position="642"/>
    </location>
</feature>
<dbReference type="GO" id="GO:0000978">
    <property type="term" value="F:RNA polymerase II cis-regulatory region sequence-specific DNA binding"/>
    <property type="evidence" value="ECO:0007669"/>
    <property type="project" value="TreeGrafter"/>
</dbReference>
<comment type="similarity">
    <text evidence="2">Belongs to the Abd-B homeobox family.</text>
</comment>
<feature type="DNA-binding region" description="Homeobox" evidence="7">
    <location>
        <begin position="535"/>
        <end position="594"/>
    </location>
</feature>
<dbReference type="Pfam" id="PF00046">
    <property type="entry name" value="Homeodomain"/>
    <property type="match status" value="1"/>
</dbReference>
<proteinExistence type="inferred from homology"/>
<dbReference type="GO" id="GO:0000981">
    <property type="term" value="F:DNA-binding transcription factor activity, RNA polymerase II-specific"/>
    <property type="evidence" value="ECO:0007669"/>
    <property type="project" value="InterPro"/>
</dbReference>
<evidence type="ECO:0000313" key="11">
    <source>
        <dbReference type="Proteomes" id="UP000835206"/>
    </source>
</evidence>
<feature type="region of interest" description="Disordered" evidence="9">
    <location>
        <begin position="585"/>
        <end position="650"/>
    </location>
</feature>
<dbReference type="PANTHER" id="PTHR45874:SF4">
    <property type="entry name" value="HOMEOBOX PROTEIN ABDOMINAL-B"/>
    <property type="match status" value="1"/>
</dbReference>